<dbReference type="GO" id="GO:0005847">
    <property type="term" value="C:mRNA cleavage and polyadenylation specificity factor complex"/>
    <property type="evidence" value="ECO:0007669"/>
    <property type="project" value="TreeGrafter"/>
</dbReference>
<dbReference type="Pfam" id="PF11935">
    <property type="entry name" value="SYMPK_PTA1_N"/>
    <property type="match status" value="1"/>
</dbReference>
<dbReference type="EMBL" id="GL438828">
    <property type="protein sequence ID" value="EFN68192.1"/>
    <property type="molecule type" value="Genomic_DNA"/>
</dbReference>
<feature type="domain" description="Symplekin/Pta1 N-terminal" evidence="5">
    <location>
        <begin position="107"/>
        <end position="325"/>
    </location>
</feature>
<dbReference type="Proteomes" id="UP000000311">
    <property type="component" value="Unassembled WGS sequence"/>
</dbReference>
<feature type="domain" description="Symplekin C-terminal" evidence="6">
    <location>
        <begin position="858"/>
        <end position="1038"/>
    </location>
</feature>
<feature type="region of interest" description="Disordered" evidence="4">
    <location>
        <begin position="1087"/>
        <end position="1112"/>
    </location>
</feature>
<evidence type="ECO:0000259" key="6">
    <source>
        <dbReference type="Pfam" id="PF12295"/>
    </source>
</evidence>
<dbReference type="InterPro" id="IPR016024">
    <property type="entry name" value="ARM-type_fold"/>
</dbReference>
<evidence type="ECO:0000256" key="3">
    <source>
        <dbReference type="ARBA" id="ARBA00023242"/>
    </source>
</evidence>
<dbReference type="InParanoid" id="E2AEE0"/>
<proteinExistence type="predicted"/>
<dbReference type="InterPro" id="IPR011989">
    <property type="entry name" value="ARM-like"/>
</dbReference>
<organism evidence="8">
    <name type="scientific">Camponotus floridanus</name>
    <name type="common">Florida carpenter ant</name>
    <dbReference type="NCBI Taxonomy" id="104421"/>
    <lineage>
        <taxon>Eukaryota</taxon>
        <taxon>Metazoa</taxon>
        <taxon>Ecdysozoa</taxon>
        <taxon>Arthropoda</taxon>
        <taxon>Hexapoda</taxon>
        <taxon>Insecta</taxon>
        <taxon>Pterygota</taxon>
        <taxon>Neoptera</taxon>
        <taxon>Endopterygota</taxon>
        <taxon>Hymenoptera</taxon>
        <taxon>Apocrita</taxon>
        <taxon>Aculeata</taxon>
        <taxon>Formicoidea</taxon>
        <taxon>Formicidae</taxon>
        <taxon>Formicinae</taxon>
        <taxon>Camponotus</taxon>
    </lineage>
</organism>
<dbReference type="STRING" id="104421.E2AEE0"/>
<evidence type="ECO:0000313" key="7">
    <source>
        <dbReference type="EMBL" id="EFN68192.1"/>
    </source>
</evidence>
<evidence type="ECO:0000256" key="4">
    <source>
        <dbReference type="SAM" id="MobiDB-lite"/>
    </source>
</evidence>
<protein>
    <submittedName>
        <fullName evidence="7">Symplekin</fullName>
    </submittedName>
</protein>
<gene>
    <name evidence="7" type="ORF">EAG_05084</name>
</gene>
<dbReference type="OMA" id="NVRYGIM"/>
<dbReference type="PANTHER" id="PTHR15245">
    <property type="entry name" value="SYMPLEKIN-RELATED"/>
    <property type="match status" value="1"/>
</dbReference>
<evidence type="ECO:0000259" key="5">
    <source>
        <dbReference type="Pfam" id="PF11935"/>
    </source>
</evidence>
<evidence type="ECO:0000256" key="1">
    <source>
        <dbReference type="ARBA" id="ARBA00004123"/>
    </source>
</evidence>
<dbReference type="InterPro" id="IPR021850">
    <property type="entry name" value="Symplekin/Pta1"/>
</dbReference>
<evidence type="ECO:0000313" key="8">
    <source>
        <dbReference type="Proteomes" id="UP000000311"/>
    </source>
</evidence>
<sequence length="1112" mass="125103">MDPRLHRRSDPEKESGDLIVEWINEASMSLAEDIKVANICKIQEFLLNKEPHLLELYLDDVLQFAINRSAEVRKTITGFIEEAGIKQPEVIPRVVQILLTLASDETSAVAKRALRASGRILRAALKWIASATIVTPEMELAWTQLSALKVQIINMIDSDNDGIRTQAVKFLEGVILIQTYPDPDCPKKPDDFSLEDIPLTLKIARRRKLEEEANHVMDLLIKFHGSPHVSSVNLMTCMGSLALIAKMRPQFMPNVIQALQRLQHDLPPTLSDSQVTSVQKQLKLTLLGLIKHPASIEYASAIAKQLAQLGAKEQEIIKAYPKPEDVRRIKKRQQEVAAASAAKRAKIDIALISEDVEATSSLLPTFKLPELIELSESFIAERLSVEIATDLVMDSMAWVPDTMTTIFQREYQPTATTDINIQRQTIAKLLAAQIKQTKAKKHKKDTKEEDAVMEDLIKNPTISVAEAKRERKREKDREKEKEAKASLEAHEKSLAKARNRLKALKLTEVTKPLSKETKERMLLMAVNRILLSEKTAVLGGVAAIRSKILTTLAATFNPYIKEAIRRYIIDDMRNRLDLALGWLYEEYALFQGFQRRTTLCTKPQEAPHQAYNFLLCTLVSAIDSVQGKDRDTLLSRLYLEAPLITEDAVEALKMVSSDETRGLAPLQLLKEMVVRRPTKQLIFLNVLLCHTGHENNTIREAAIQLVCQLYSRPELSKLIEEYAVLYLGFLRLHNPPEIVFGPDRGRQQIESQWTESTTRACLGLYLALLSEHQDLIHELARVYTSMAADVKRIVLRLVEGPVRSLGMGSPQLLALVENCPKGSETLVTRIIHILTEKSAPSTELVARVRELYQTRVSDVRFLIPVLNGLTKKEVIAALPKLIKLNPIVVKEVFNRLLGTHNNDSGVPHTSPITPAELLIALHNIDPSKAELKTVIKATSLCFAEKQAYTQETVAVVMQHLMEMTPLPTLLMRTVIQSLALYPRLSGFVMNILQRLILKQVWKQPKVWEGFVKCCERTQPQSFAVILQLPPAQLLEALRMASNLRAPLLAHVEAFAENQKAHIPQSIMDVIQGKIPCDMHDEFDITQPDDYSNDQKPDTMELDLSEPAPPGLD</sequence>
<dbReference type="SUPFAM" id="SSF48371">
    <property type="entry name" value="ARM repeat"/>
    <property type="match status" value="1"/>
</dbReference>
<reference evidence="7 8" key="1">
    <citation type="journal article" date="2010" name="Science">
        <title>Genomic comparison of the ants Camponotus floridanus and Harpegnathos saltator.</title>
        <authorList>
            <person name="Bonasio R."/>
            <person name="Zhang G."/>
            <person name="Ye C."/>
            <person name="Mutti N.S."/>
            <person name="Fang X."/>
            <person name="Qin N."/>
            <person name="Donahue G."/>
            <person name="Yang P."/>
            <person name="Li Q."/>
            <person name="Li C."/>
            <person name="Zhang P."/>
            <person name="Huang Z."/>
            <person name="Berger S.L."/>
            <person name="Reinberg D."/>
            <person name="Wang J."/>
            <person name="Liebig J."/>
        </authorList>
    </citation>
    <scope>NUCLEOTIDE SEQUENCE [LARGE SCALE GENOMIC DNA]</scope>
    <source>
        <strain evidence="8">C129</strain>
    </source>
</reference>
<dbReference type="InterPro" id="IPR022075">
    <property type="entry name" value="Symplekin_C"/>
</dbReference>
<name>E2AEE0_CAMFO</name>
<keyword evidence="2" id="KW-0507">mRNA processing</keyword>
<feature type="compositionally biased region" description="Basic and acidic residues" evidence="4">
    <location>
        <begin position="466"/>
        <end position="489"/>
    </location>
</feature>
<dbReference type="Pfam" id="PF12295">
    <property type="entry name" value="Symplekin_C"/>
    <property type="match status" value="1"/>
</dbReference>
<dbReference type="Gene3D" id="1.25.10.10">
    <property type="entry name" value="Leucine-rich Repeat Variant"/>
    <property type="match status" value="1"/>
</dbReference>
<dbReference type="GO" id="GO:0006397">
    <property type="term" value="P:mRNA processing"/>
    <property type="evidence" value="ECO:0007669"/>
    <property type="project" value="UniProtKB-KW"/>
</dbReference>
<comment type="subcellular location">
    <subcellularLocation>
        <location evidence="1">Nucleus</location>
    </subcellularLocation>
</comment>
<dbReference type="OrthoDB" id="331600at2759"/>
<dbReference type="InterPro" id="IPR032460">
    <property type="entry name" value="Symplekin/Pta1_N"/>
</dbReference>
<keyword evidence="8" id="KW-1185">Reference proteome</keyword>
<dbReference type="AlphaFoldDB" id="E2AEE0"/>
<dbReference type="FunCoup" id="E2AEE0">
    <property type="interactions" value="1982"/>
</dbReference>
<accession>E2AEE0</accession>
<evidence type="ECO:0000256" key="2">
    <source>
        <dbReference type="ARBA" id="ARBA00022664"/>
    </source>
</evidence>
<dbReference type="KEGG" id="cfo:105251486"/>
<dbReference type="PANTHER" id="PTHR15245:SF20">
    <property type="entry name" value="SYMPLEKIN"/>
    <property type="match status" value="1"/>
</dbReference>
<keyword evidence="3" id="KW-0539">Nucleus</keyword>
<feature type="region of interest" description="Disordered" evidence="4">
    <location>
        <begin position="463"/>
        <end position="489"/>
    </location>
</feature>